<reference evidence="2 3" key="1">
    <citation type="journal article" date="2013" name="PLoS ONE">
        <title>Cultivation and Complete Genome Sequencing of Gloeobacter kilaueensis sp. nov., from a Lava Cave in Kilauea Caldera, Hawai'i.</title>
        <authorList>
            <person name="Saw J.H."/>
            <person name="Schatz M."/>
            <person name="Brown M.V."/>
            <person name="Kunkel D.D."/>
            <person name="Foster J.S."/>
            <person name="Shick H."/>
            <person name="Christensen S."/>
            <person name="Hou S."/>
            <person name="Wan X."/>
            <person name="Donachie S.P."/>
        </authorList>
    </citation>
    <scope>NUCLEOTIDE SEQUENCE [LARGE SCALE GENOMIC DNA]</scope>
    <source>
        <strain evidence="3">JS</strain>
    </source>
</reference>
<proteinExistence type="predicted"/>
<name>U5QQB1_GLOK1</name>
<accession>U5QQB1</accession>
<protein>
    <submittedName>
        <fullName evidence="2">3-carboxymuconate cyclase</fullName>
    </submittedName>
</protein>
<evidence type="ECO:0000313" key="2">
    <source>
        <dbReference type="EMBL" id="AGY59860.1"/>
    </source>
</evidence>
<feature type="chain" id="PRO_5004663880" evidence="1">
    <location>
        <begin position="24"/>
        <end position="598"/>
    </location>
</feature>
<dbReference type="OrthoDB" id="573373at2"/>
<dbReference type="InterPro" id="IPR051200">
    <property type="entry name" value="Host-pathogen_enzymatic-act"/>
</dbReference>
<gene>
    <name evidence="2" type="ORF">GKIL_3614</name>
</gene>
<dbReference type="PANTHER" id="PTHR47197:SF3">
    <property type="entry name" value="DIHYDRO-HEME D1 DEHYDROGENASE"/>
    <property type="match status" value="1"/>
</dbReference>
<keyword evidence="1" id="KW-0732">Signal</keyword>
<sequence length="598" mass="61170">MRRLLTAIVSAILTTVAVQSASARPALRASAKVSAAAPAGASIGFINGRSALGANDSVDWSIVGPPFTAVPYDFSVVSPGGTALSVSIFKVSDTPPYVFQTGPEPLPATAFADGDFILFTGGENPAFPGLENPSPITITFAQPVYGVGAQLQPDDECPSTCPYTGTFQVFDKRNRLLGTLTSPGTSSRALDNSATFFGVLSKKAQIAKIVFDIDPKVSGLHPISINALSLTTTKPRIAGAVYALTNEASGNYIAAYDRTDTGALIPAGSFATGGLGIGDGTDGEGLGSQGALQLSPDKKYLYAVNAGSNDISVLKVGRRGLSLIQRISSGGTSPISLTLRGKLLYVLNYQREEGGGGEGEGDDCGGITGFTVFPDGHLSPLLNSSRPLSACGSNPGQVGFNPSGTLLAVTEKATSVITSYTVGSNGLPSAPIVSPAISGTFPFSLAFNSKGLLLVTDDFNDASKAGGASSFKASPDGHFTLVSGSIPTLNTATCWVVITGDDRYAYVTNTNDGNISGYSLSSDGVLALLNPSDGITAVTGPSTKPRDLAFSSDYHYLYTLNSLSGTIFGYAVNADGSLSQISQVGGLPLPGLNGLAAY</sequence>
<dbReference type="PANTHER" id="PTHR47197">
    <property type="entry name" value="PROTEIN NIRF"/>
    <property type="match status" value="1"/>
</dbReference>
<dbReference type="InterPro" id="IPR019405">
    <property type="entry name" value="Lactonase_7-beta_prop"/>
</dbReference>
<dbReference type="AlphaFoldDB" id="U5QQB1"/>
<evidence type="ECO:0000313" key="3">
    <source>
        <dbReference type="Proteomes" id="UP000017396"/>
    </source>
</evidence>
<keyword evidence="3" id="KW-1185">Reference proteome</keyword>
<dbReference type="Proteomes" id="UP000017396">
    <property type="component" value="Chromosome"/>
</dbReference>
<organism evidence="2 3">
    <name type="scientific">Gloeobacter kilaueensis (strain ATCC BAA-2537 / CCAP 1431/1 / ULC 316 / JS1)</name>
    <dbReference type="NCBI Taxonomy" id="1183438"/>
    <lineage>
        <taxon>Bacteria</taxon>
        <taxon>Bacillati</taxon>
        <taxon>Cyanobacteriota</taxon>
        <taxon>Cyanophyceae</taxon>
        <taxon>Gloeobacterales</taxon>
        <taxon>Gloeobacteraceae</taxon>
        <taxon>Gloeobacter</taxon>
    </lineage>
</organism>
<dbReference type="Gene3D" id="2.130.10.10">
    <property type="entry name" value="YVTN repeat-like/Quinoprotein amine dehydrogenase"/>
    <property type="match status" value="2"/>
</dbReference>
<dbReference type="HOGENOM" id="CLU_456174_0_0_3"/>
<dbReference type="Pfam" id="PF10282">
    <property type="entry name" value="Lactonase"/>
    <property type="match status" value="1"/>
</dbReference>
<feature type="signal peptide" evidence="1">
    <location>
        <begin position="1"/>
        <end position="23"/>
    </location>
</feature>
<dbReference type="eggNOG" id="COG2706">
    <property type="taxonomic scope" value="Bacteria"/>
</dbReference>
<dbReference type="KEGG" id="glj:GKIL_3614"/>
<dbReference type="InterPro" id="IPR015943">
    <property type="entry name" value="WD40/YVTN_repeat-like_dom_sf"/>
</dbReference>
<dbReference type="EMBL" id="CP003587">
    <property type="protein sequence ID" value="AGY59860.1"/>
    <property type="molecule type" value="Genomic_DNA"/>
</dbReference>
<dbReference type="SUPFAM" id="SSF101908">
    <property type="entry name" value="Putative isomerase YbhE"/>
    <property type="match status" value="1"/>
</dbReference>
<evidence type="ECO:0000256" key="1">
    <source>
        <dbReference type="SAM" id="SignalP"/>
    </source>
</evidence>